<reference evidence="1" key="1">
    <citation type="submission" date="2021-05" db="EMBL/GenBank/DDBJ databases">
        <title>Comparative genomics of three Colletotrichum scovillei strains and genetic complementation revealed genes involved fungal growth and virulence on chili pepper.</title>
        <authorList>
            <person name="Hsieh D.-K."/>
            <person name="Chuang S.-C."/>
            <person name="Chen C.-Y."/>
            <person name="Chao Y.-T."/>
            <person name="Lu M.-Y.J."/>
            <person name="Lee M.-H."/>
            <person name="Shih M.-C."/>
        </authorList>
    </citation>
    <scope>NUCLEOTIDE SEQUENCE</scope>
    <source>
        <strain evidence="1">Coll-153</strain>
    </source>
</reference>
<protein>
    <submittedName>
        <fullName evidence="1">Uncharacterized protein</fullName>
    </submittedName>
</protein>
<evidence type="ECO:0000313" key="1">
    <source>
        <dbReference type="EMBL" id="KAG7054334.1"/>
    </source>
</evidence>
<keyword evidence="2" id="KW-1185">Reference proteome</keyword>
<comment type="caution">
    <text evidence="1">The sequence shown here is derived from an EMBL/GenBank/DDBJ whole genome shotgun (WGS) entry which is preliminary data.</text>
</comment>
<dbReference type="Proteomes" id="UP000699042">
    <property type="component" value="Unassembled WGS sequence"/>
</dbReference>
<dbReference type="AlphaFoldDB" id="A0A9P7REU5"/>
<feature type="non-terminal residue" evidence="1">
    <location>
        <position position="33"/>
    </location>
</feature>
<dbReference type="EMBL" id="JAESDN010000003">
    <property type="protein sequence ID" value="KAG7054334.1"/>
    <property type="molecule type" value="Genomic_DNA"/>
</dbReference>
<gene>
    <name evidence="1" type="ORF">JMJ77_001401</name>
</gene>
<sequence length="33" mass="3724">MFPNRSRIVSQSILNSSSISPQQNMISYIPLQS</sequence>
<accession>A0A9P7REU5</accession>
<name>A0A9P7REU5_9PEZI</name>
<proteinExistence type="predicted"/>
<organism evidence="1 2">
    <name type="scientific">Colletotrichum scovillei</name>
    <dbReference type="NCBI Taxonomy" id="1209932"/>
    <lineage>
        <taxon>Eukaryota</taxon>
        <taxon>Fungi</taxon>
        <taxon>Dikarya</taxon>
        <taxon>Ascomycota</taxon>
        <taxon>Pezizomycotina</taxon>
        <taxon>Sordariomycetes</taxon>
        <taxon>Hypocreomycetidae</taxon>
        <taxon>Glomerellales</taxon>
        <taxon>Glomerellaceae</taxon>
        <taxon>Colletotrichum</taxon>
        <taxon>Colletotrichum acutatum species complex</taxon>
    </lineage>
</organism>
<evidence type="ECO:0000313" key="2">
    <source>
        <dbReference type="Proteomes" id="UP000699042"/>
    </source>
</evidence>